<comment type="caution">
    <text evidence="9">The sequence shown here is derived from an EMBL/GenBank/DDBJ whole genome shotgun (WGS) entry which is preliminary data.</text>
</comment>
<keyword evidence="3 7" id="KW-0812">Transmembrane</keyword>
<keyword evidence="5 7" id="KW-0472">Membrane</keyword>
<keyword evidence="6" id="KW-0175">Coiled coil</keyword>
<dbReference type="InterPro" id="IPR050445">
    <property type="entry name" value="Bact_polysacc_biosynth/exp"/>
</dbReference>
<gene>
    <name evidence="9" type="ORF">DXX94_15330</name>
</gene>
<comment type="subcellular location">
    <subcellularLocation>
        <location evidence="1">Cell membrane</location>
        <topology evidence="1">Multi-pass membrane protein</topology>
    </subcellularLocation>
</comment>
<evidence type="ECO:0000256" key="5">
    <source>
        <dbReference type="ARBA" id="ARBA00023136"/>
    </source>
</evidence>
<dbReference type="AlphaFoldDB" id="A0A3E0U4W0"/>
<dbReference type="GO" id="GO:0005886">
    <property type="term" value="C:plasma membrane"/>
    <property type="evidence" value="ECO:0007669"/>
    <property type="project" value="UniProtKB-SubCell"/>
</dbReference>
<feature type="coiled-coil region" evidence="6">
    <location>
        <begin position="267"/>
        <end position="294"/>
    </location>
</feature>
<keyword evidence="2" id="KW-1003">Cell membrane</keyword>
<feature type="transmembrane region" description="Helical" evidence="7">
    <location>
        <begin position="425"/>
        <end position="449"/>
    </location>
</feature>
<dbReference type="Pfam" id="PF02706">
    <property type="entry name" value="Wzz"/>
    <property type="match status" value="1"/>
</dbReference>
<proteinExistence type="predicted"/>
<dbReference type="PANTHER" id="PTHR32309:SF13">
    <property type="entry name" value="FERRIC ENTEROBACTIN TRANSPORT PROTEIN FEPE"/>
    <property type="match status" value="1"/>
</dbReference>
<protein>
    <recommendedName>
        <fullName evidence="8">Polysaccharide chain length determinant N-terminal domain-containing protein</fullName>
    </recommendedName>
</protein>
<dbReference type="Proteomes" id="UP000256899">
    <property type="component" value="Unassembled WGS sequence"/>
</dbReference>
<accession>A0A3E0U4W0</accession>
<evidence type="ECO:0000256" key="6">
    <source>
        <dbReference type="SAM" id="Coils"/>
    </source>
</evidence>
<dbReference type="RefSeq" id="WP_116017214.1">
    <property type="nucleotide sequence ID" value="NZ_QUOT01000001.1"/>
</dbReference>
<dbReference type="InterPro" id="IPR003856">
    <property type="entry name" value="LPS_length_determ_N"/>
</dbReference>
<keyword evidence="4 7" id="KW-1133">Transmembrane helix</keyword>
<sequence length="509" mass="57061">MNTSVIVNIHLILAALWRRRYLIVVPLIVMPILAVVVSLITPRNWQTHTTILVQESAKMNPFLEDLSVSTDLENRITALDTLLHSRHMLLKVGEDLGELTNESSPLAQEEFVKRVSSSLSVQLVGKDLVKLIYRSQQPENIDTTLLAIRHRFLEKLLAPEISAIAASETFLNEQLAITKVDLQSAELSLAKFKQQHAESLPRLYGRNSNRLAELIELIAKRKIDLSGAIAAKKTIRTRLAQVDPVMSEIEQSIVDTKGELAILRSRYTDKHSKVQRALRKLAQLQDERAIQSKASYQLDEQALSRLWEVASQMQAGDLDNQQHPLLVSQLKELQSADGKVEQIREELVSIEQQAQQLQSAIAGTGDMERQLQELERDLAVKRSLYDDLLSRFEKAKITGALGRFEQPERIKIIDEPYQPSIPNNFPLVIFLLAGVVGGLALGTGMALFAELADTSIRAKRQLEALTRVPVLTRIPNLCPYKYSKTSLANETLSNEKLNKVSQQQAGESL</sequence>
<evidence type="ECO:0000256" key="3">
    <source>
        <dbReference type="ARBA" id="ARBA00022692"/>
    </source>
</evidence>
<dbReference type="GO" id="GO:0004713">
    <property type="term" value="F:protein tyrosine kinase activity"/>
    <property type="evidence" value="ECO:0007669"/>
    <property type="project" value="TreeGrafter"/>
</dbReference>
<organism evidence="9 10">
    <name type="scientific">Thalassotalea euphylliae</name>
    <dbReference type="NCBI Taxonomy" id="1655234"/>
    <lineage>
        <taxon>Bacteria</taxon>
        <taxon>Pseudomonadati</taxon>
        <taxon>Pseudomonadota</taxon>
        <taxon>Gammaproteobacteria</taxon>
        <taxon>Alteromonadales</taxon>
        <taxon>Colwelliaceae</taxon>
        <taxon>Thalassotalea</taxon>
    </lineage>
</organism>
<name>A0A3E0U4W0_9GAMM</name>
<feature type="coiled-coil region" evidence="6">
    <location>
        <begin position="326"/>
        <end position="391"/>
    </location>
</feature>
<keyword evidence="10" id="KW-1185">Reference proteome</keyword>
<evidence type="ECO:0000256" key="2">
    <source>
        <dbReference type="ARBA" id="ARBA00022475"/>
    </source>
</evidence>
<evidence type="ECO:0000313" key="9">
    <source>
        <dbReference type="EMBL" id="REL31976.1"/>
    </source>
</evidence>
<feature type="domain" description="Polysaccharide chain length determinant N-terminal" evidence="8">
    <location>
        <begin position="12"/>
        <end position="94"/>
    </location>
</feature>
<feature type="transmembrane region" description="Helical" evidence="7">
    <location>
        <begin position="21"/>
        <end position="40"/>
    </location>
</feature>
<evidence type="ECO:0000313" key="10">
    <source>
        <dbReference type="Proteomes" id="UP000256899"/>
    </source>
</evidence>
<evidence type="ECO:0000256" key="1">
    <source>
        <dbReference type="ARBA" id="ARBA00004651"/>
    </source>
</evidence>
<evidence type="ECO:0000259" key="8">
    <source>
        <dbReference type="Pfam" id="PF02706"/>
    </source>
</evidence>
<evidence type="ECO:0000256" key="7">
    <source>
        <dbReference type="SAM" id="Phobius"/>
    </source>
</evidence>
<dbReference type="PANTHER" id="PTHR32309">
    <property type="entry name" value="TYROSINE-PROTEIN KINASE"/>
    <property type="match status" value="1"/>
</dbReference>
<evidence type="ECO:0000256" key="4">
    <source>
        <dbReference type="ARBA" id="ARBA00022989"/>
    </source>
</evidence>
<dbReference type="EMBL" id="QUOT01000001">
    <property type="protein sequence ID" value="REL31976.1"/>
    <property type="molecule type" value="Genomic_DNA"/>
</dbReference>
<reference evidence="10" key="1">
    <citation type="submission" date="2018-08" db="EMBL/GenBank/DDBJ databases">
        <title>Thalassotalea euphylliae genome.</title>
        <authorList>
            <person name="Summers S."/>
            <person name="Rice S.A."/>
            <person name="Freckelton M.L."/>
            <person name="Nedved B.T."/>
            <person name="Hadfield M.G."/>
        </authorList>
    </citation>
    <scope>NUCLEOTIDE SEQUENCE [LARGE SCALE GENOMIC DNA]</scope>
    <source>
        <strain evidence="10">H3</strain>
    </source>
</reference>